<dbReference type="Pfam" id="PF13751">
    <property type="entry name" value="DDE_Tnp_1_6"/>
    <property type="match status" value="1"/>
</dbReference>
<name>A0ABZ0QLB7_9FIRM</name>
<keyword evidence="5" id="KW-1185">Reference proteome</keyword>
<feature type="domain" description="Transposase DDE" evidence="3">
    <location>
        <begin position="382"/>
        <end position="447"/>
    </location>
</feature>
<protein>
    <submittedName>
        <fullName evidence="4">IS1182 family transposase</fullName>
    </submittedName>
</protein>
<organism evidence="4 5">
    <name type="scientific">Thermaerobacter composti</name>
    <dbReference type="NCBI Taxonomy" id="554949"/>
    <lineage>
        <taxon>Bacteria</taxon>
        <taxon>Bacillati</taxon>
        <taxon>Bacillota</taxon>
        <taxon>Clostridia</taxon>
        <taxon>Eubacteriales</taxon>
        <taxon>Clostridiales Family XVII. Incertae Sedis</taxon>
        <taxon>Thermaerobacter</taxon>
    </lineage>
</organism>
<dbReference type="Proteomes" id="UP001304683">
    <property type="component" value="Chromosome"/>
</dbReference>
<feature type="region of interest" description="Disordered" evidence="1">
    <location>
        <begin position="217"/>
        <end position="267"/>
    </location>
</feature>
<evidence type="ECO:0000259" key="3">
    <source>
        <dbReference type="Pfam" id="PF13751"/>
    </source>
</evidence>
<dbReference type="InterPro" id="IPR025668">
    <property type="entry name" value="Tnp_DDE_dom"/>
</dbReference>
<evidence type="ECO:0000313" key="4">
    <source>
        <dbReference type="EMBL" id="WPD18298.1"/>
    </source>
</evidence>
<dbReference type="RefSeq" id="WP_318750149.1">
    <property type="nucleotide sequence ID" value="NZ_CP132508.1"/>
</dbReference>
<feature type="compositionally biased region" description="Basic and acidic residues" evidence="1">
    <location>
        <begin position="217"/>
        <end position="234"/>
    </location>
</feature>
<feature type="region of interest" description="Disordered" evidence="1">
    <location>
        <begin position="171"/>
        <end position="199"/>
    </location>
</feature>
<evidence type="ECO:0000256" key="1">
    <source>
        <dbReference type="SAM" id="MobiDB-lite"/>
    </source>
</evidence>
<gene>
    <name evidence="4" type="ORF">Q5761_07905</name>
</gene>
<dbReference type="PANTHER" id="PTHR33408">
    <property type="entry name" value="TRANSPOSASE"/>
    <property type="match status" value="1"/>
</dbReference>
<accession>A0ABZ0QLB7</accession>
<dbReference type="InterPro" id="IPR008490">
    <property type="entry name" value="Transposase_InsH_N"/>
</dbReference>
<proteinExistence type="predicted"/>
<feature type="domain" description="Transposase InsH N-terminal" evidence="2">
    <location>
        <begin position="20"/>
        <end position="112"/>
    </location>
</feature>
<dbReference type="Pfam" id="PF05598">
    <property type="entry name" value="DUF772"/>
    <property type="match status" value="1"/>
</dbReference>
<dbReference type="EMBL" id="CP132508">
    <property type="protein sequence ID" value="WPD18298.1"/>
    <property type="molecule type" value="Genomic_DNA"/>
</dbReference>
<reference evidence="4 5" key="1">
    <citation type="submission" date="2023-08" db="EMBL/GenBank/DDBJ databases">
        <title>Genome sequence of Thermaerobacter compostii strain Ins1, a spore-forming filamentous bacterium isolated from a deep geothermal reservoir.</title>
        <authorList>
            <person name="Bregnard D."/>
            <person name="Gonzalez D."/>
            <person name="Junier P."/>
        </authorList>
    </citation>
    <scope>NUCLEOTIDE SEQUENCE [LARGE SCALE GENOMIC DNA]</scope>
    <source>
        <strain evidence="4 5">Ins1</strain>
    </source>
</reference>
<dbReference type="PANTHER" id="PTHR33408:SF2">
    <property type="entry name" value="TRANSPOSASE DDE DOMAIN-CONTAINING PROTEIN"/>
    <property type="match status" value="1"/>
</dbReference>
<evidence type="ECO:0000259" key="2">
    <source>
        <dbReference type="Pfam" id="PF05598"/>
    </source>
</evidence>
<evidence type="ECO:0000313" key="5">
    <source>
        <dbReference type="Proteomes" id="UP001304683"/>
    </source>
</evidence>
<sequence>MAYNFRPVNRDQLYLLPPSLRDGLPEDHLAWFLIDAVEPMDLRAFRSKYRADGWGGESYDPAMMVTLLLYAYCVGERSSRRIERLCLEDVAFRVITANQKPDPVTIARFRQRHERELAELFTQVLRLCREAGLGKVGVVALDGTKVKANASLAANRTYDAIRQEVEKMLREAEATDREEDARYGPGRRGDELPEELRSRQSRLERLKACKRRLEDEAAREAARQQARIDERKAQEQATGKKRRGRKPKAPDPSVDPAAKANVTDPDSRIMKTRQGFVQGYNAQAVVTEDPLIVAAAVTQDANDVGQLHPMLQQAQANLRAAGVDKPIRAVVADAGSWSEANVKQAPADGPELFLATSKEWKQRQAWKDAPPPRGRIPKGLSLRERMERKLRTRRGQAIYAKRSQTVEPVFGQIKTVRGADRFLRRGLAACDSEWKLLCLTHNLLKLWRRVRERSATLPFECTVAGLA</sequence>